<keyword evidence="3" id="KW-0808">Transferase</keyword>
<feature type="transmembrane region" description="Helical" evidence="1">
    <location>
        <begin position="12"/>
        <end position="28"/>
    </location>
</feature>
<reference evidence="3 4" key="1">
    <citation type="submission" date="2019-03" db="EMBL/GenBank/DDBJ databases">
        <title>Genomic Encyclopedia of Type Strains, Phase IV (KMG-IV): sequencing the most valuable type-strain genomes for metagenomic binning, comparative biology and taxonomic classification.</title>
        <authorList>
            <person name="Goeker M."/>
        </authorList>
    </citation>
    <scope>NUCLEOTIDE SEQUENCE [LARGE SCALE GENOMIC DNA]</scope>
    <source>
        <strain evidence="3 4">DSM 100059</strain>
    </source>
</reference>
<dbReference type="PANTHER" id="PTHR31061">
    <property type="entry name" value="LD22376P"/>
    <property type="match status" value="1"/>
</dbReference>
<feature type="transmembrane region" description="Helical" evidence="1">
    <location>
        <begin position="251"/>
        <end position="275"/>
    </location>
</feature>
<keyword evidence="1" id="KW-0812">Transmembrane</keyword>
<keyword evidence="1" id="KW-0472">Membrane</keyword>
<evidence type="ECO:0000259" key="2">
    <source>
        <dbReference type="Pfam" id="PF07786"/>
    </source>
</evidence>
<dbReference type="Proteomes" id="UP000294498">
    <property type="component" value="Unassembled WGS sequence"/>
</dbReference>
<dbReference type="RefSeq" id="WP_133995652.1">
    <property type="nucleotide sequence ID" value="NZ_SODV01000002.1"/>
</dbReference>
<proteinExistence type="predicted"/>
<gene>
    <name evidence="3" type="ORF">EDB95_3703</name>
</gene>
<evidence type="ECO:0000313" key="4">
    <source>
        <dbReference type="Proteomes" id="UP000294498"/>
    </source>
</evidence>
<evidence type="ECO:0000313" key="3">
    <source>
        <dbReference type="EMBL" id="TDW95882.1"/>
    </source>
</evidence>
<dbReference type="InterPro" id="IPR012429">
    <property type="entry name" value="HGSNAT_cat"/>
</dbReference>
<keyword evidence="3" id="KW-0012">Acyltransferase</keyword>
<feature type="transmembrane region" description="Helical" evidence="1">
    <location>
        <begin position="287"/>
        <end position="309"/>
    </location>
</feature>
<feature type="transmembrane region" description="Helical" evidence="1">
    <location>
        <begin position="226"/>
        <end position="245"/>
    </location>
</feature>
<dbReference type="AlphaFoldDB" id="A0A4V3GKJ5"/>
<protein>
    <submittedName>
        <fullName evidence="3">Putative acyltransferase</fullName>
    </submittedName>
</protein>
<comment type="caution">
    <text evidence="3">The sequence shown here is derived from an EMBL/GenBank/DDBJ whole genome shotgun (WGS) entry which is preliminary data.</text>
</comment>
<dbReference type="OrthoDB" id="9788724at2"/>
<feature type="transmembrane region" description="Helical" evidence="1">
    <location>
        <begin position="115"/>
        <end position="131"/>
    </location>
</feature>
<dbReference type="EMBL" id="SODV01000002">
    <property type="protein sequence ID" value="TDW95882.1"/>
    <property type="molecule type" value="Genomic_DNA"/>
</dbReference>
<keyword evidence="1" id="KW-1133">Transmembrane helix</keyword>
<feature type="domain" description="Heparan-alpha-glucosaminide N-acetyltransferase catalytic" evidence="2">
    <location>
        <begin position="6"/>
        <end position="147"/>
    </location>
</feature>
<feature type="transmembrane region" description="Helical" evidence="1">
    <location>
        <begin position="51"/>
        <end position="68"/>
    </location>
</feature>
<name>A0A4V3GKJ5_9BACT</name>
<sequence length="364" mass="40848">MTMTKRLLSLDALRGFTIAAMILVNYPGSENAVYFTLRHTEWNGLSLTDQVAPYFLFFVGVSITLAYSKRLGAGIGRGELYRKIFFRALKIYAVGMILNLMPAFDVHHIRWTGTLQRISIVFFLSAFLYLNSNWKQQAWIAGVLLVMYWLALTCIPTPGQGRVMLEPGVNLVAWFDSRFLPGTMWRGSWDPESILSTITALCSCITGMLAGRLLLTDIPAGEKVNYLMTAGTFTAIAGYLWGLVFPVNENLWTSSFVLVTSGFASLLLGAFYFLVDIRGRTAWTKPGIVFGANAIAIYFLADVWAILFYETSFAGRPLNDWFVSGLFRAGADPRLASLLYAVLFVGVNYIPAWWLYRKKIFIKL</sequence>
<dbReference type="GO" id="GO:0016746">
    <property type="term" value="F:acyltransferase activity"/>
    <property type="evidence" value="ECO:0007669"/>
    <property type="project" value="UniProtKB-KW"/>
</dbReference>
<accession>A0A4V3GKJ5</accession>
<dbReference type="PANTHER" id="PTHR31061:SF24">
    <property type="entry name" value="LD22376P"/>
    <property type="match status" value="1"/>
</dbReference>
<feature type="transmembrane region" description="Helical" evidence="1">
    <location>
        <begin position="335"/>
        <end position="356"/>
    </location>
</feature>
<feature type="transmembrane region" description="Helical" evidence="1">
    <location>
        <begin position="138"/>
        <end position="158"/>
    </location>
</feature>
<feature type="transmembrane region" description="Helical" evidence="1">
    <location>
        <begin position="194"/>
        <end position="214"/>
    </location>
</feature>
<evidence type="ECO:0000256" key="1">
    <source>
        <dbReference type="SAM" id="Phobius"/>
    </source>
</evidence>
<dbReference type="Pfam" id="PF07786">
    <property type="entry name" value="HGSNAT_cat"/>
    <property type="match status" value="1"/>
</dbReference>
<organism evidence="3 4">
    <name type="scientific">Dinghuibacter silviterrae</name>
    <dbReference type="NCBI Taxonomy" id="1539049"/>
    <lineage>
        <taxon>Bacteria</taxon>
        <taxon>Pseudomonadati</taxon>
        <taxon>Bacteroidota</taxon>
        <taxon>Chitinophagia</taxon>
        <taxon>Chitinophagales</taxon>
        <taxon>Chitinophagaceae</taxon>
        <taxon>Dinghuibacter</taxon>
    </lineage>
</organism>
<keyword evidence="4" id="KW-1185">Reference proteome</keyword>
<feature type="transmembrane region" description="Helical" evidence="1">
    <location>
        <begin position="89"/>
        <end position="109"/>
    </location>
</feature>